<organism evidence="3 4">
    <name type="scientific">Streptomyces kunmingensis</name>
    <dbReference type="NCBI Taxonomy" id="68225"/>
    <lineage>
        <taxon>Bacteria</taxon>
        <taxon>Bacillati</taxon>
        <taxon>Actinomycetota</taxon>
        <taxon>Actinomycetes</taxon>
        <taxon>Kitasatosporales</taxon>
        <taxon>Streptomycetaceae</taxon>
        <taxon>Streptomyces</taxon>
    </lineage>
</organism>
<evidence type="ECO:0000256" key="1">
    <source>
        <dbReference type="ARBA" id="ARBA00022679"/>
    </source>
</evidence>
<proteinExistence type="predicted"/>
<dbReference type="Proteomes" id="UP001352223">
    <property type="component" value="Unassembled WGS sequence"/>
</dbReference>
<keyword evidence="2" id="KW-0511">Multifunctional enzyme</keyword>
<evidence type="ECO:0000256" key="2">
    <source>
        <dbReference type="ARBA" id="ARBA00023268"/>
    </source>
</evidence>
<dbReference type="PANTHER" id="PTHR43775">
    <property type="entry name" value="FATTY ACID SYNTHASE"/>
    <property type="match status" value="1"/>
</dbReference>
<dbReference type="EMBL" id="JAOZYB010000292">
    <property type="protein sequence ID" value="MEB3963877.1"/>
    <property type="molecule type" value="Genomic_DNA"/>
</dbReference>
<dbReference type="InterPro" id="IPR050091">
    <property type="entry name" value="PKS_NRPS_Biosynth_Enz"/>
</dbReference>
<dbReference type="PANTHER" id="PTHR43775:SF51">
    <property type="entry name" value="INACTIVE PHENOLPHTHIOCEROL SYNTHESIS POLYKETIDE SYNTHASE TYPE I PKS1-RELATED"/>
    <property type="match status" value="1"/>
</dbReference>
<accession>A0ABU6CGN6</accession>
<protein>
    <submittedName>
        <fullName evidence="3">Polyketide synthase</fullName>
    </submittedName>
</protein>
<evidence type="ECO:0000313" key="3">
    <source>
        <dbReference type="EMBL" id="MEB3963877.1"/>
    </source>
</evidence>
<dbReference type="InterPro" id="IPR016035">
    <property type="entry name" value="Acyl_Trfase/lysoPLipase"/>
</dbReference>
<gene>
    <name evidence="3" type="ORF">OKJ48_27100</name>
</gene>
<comment type="caution">
    <text evidence="3">The sequence shown here is derived from an EMBL/GenBank/DDBJ whole genome shotgun (WGS) entry which is preliminary data.</text>
</comment>
<name>A0ABU6CGN6_9ACTN</name>
<evidence type="ECO:0000313" key="4">
    <source>
        <dbReference type="Proteomes" id="UP001352223"/>
    </source>
</evidence>
<dbReference type="InterPro" id="IPR001227">
    <property type="entry name" value="Ac_transferase_dom_sf"/>
</dbReference>
<reference evidence="3 4" key="1">
    <citation type="submission" date="2022-10" db="EMBL/GenBank/DDBJ databases">
        <authorList>
            <person name="Xie J."/>
            <person name="Shen N."/>
        </authorList>
    </citation>
    <scope>NUCLEOTIDE SEQUENCE [LARGE SCALE GENOMIC DNA]</scope>
    <source>
        <strain evidence="3 4">DSM 41681</strain>
    </source>
</reference>
<keyword evidence="4" id="KW-1185">Reference proteome</keyword>
<dbReference type="Pfam" id="PF22621">
    <property type="entry name" value="CurL-like_PKS_C"/>
    <property type="match status" value="1"/>
</dbReference>
<dbReference type="Gene3D" id="3.40.366.10">
    <property type="entry name" value="Malonyl-Coenzyme A Acyl Carrier Protein, domain 2"/>
    <property type="match status" value="1"/>
</dbReference>
<dbReference type="SUPFAM" id="SSF52151">
    <property type="entry name" value="FabD/lysophospholipase-like"/>
    <property type="match status" value="1"/>
</dbReference>
<keyword evidence="1" id="KW-0808">Transferase</keyword>
<feature type="non-terminal residue" evidence="3">
    <location>
        <position position="130"/>
    </location>
</feature>
<sequence>MSAKTAEGVAAQARRLAAGVDGLDAADVGFSLATTRAALEHRAFVLGADADELRTRLTEQLTPTAVRDGLTGFVFSGQGGQRLAMGAELAASFPVFATVLDEVCAHFEGLRGVIREDAEALGQTGWAQPA</sequence>
<dbReference type="Gene3D" id="3.30.70.3290">
    <property type="match status" value="1"/>
</dbReference>